<accession>A0ABR3W7U7</accession>
<feature type="region of interest" description="Disordered" evidence="1">
    <location>
        <begin position="153"/>
        <end position="191"/>
    </location>
</feature>
<keyword evidence="3" id="KW-1185">Reference proteome</keyword>
<feature type="region of interest" description="Disordered" evidence="1">
    <location>
        <begin position="206"/>
        <end position="373"/>
    </location>
</feature>
<reference evidence="2 3" key="1">
    <citation type="journal article" date="2024" name="IMA Fungus">
        <title>IMA Genome - F19 : A genome assembly and annotation guide to empower mycologists, including annotated draft genome sequences of Ceratocystis pirilliformis, Diaporthe australafricana, Fusarium ophioides, Paecilomyces lecythidis, and Sporothrix stenoceras.</title>
        <authorList>
            <person name="Aylward J."/>
            <person name="Wilson A.M."/>
            <person name="Visagie C.M."/>
            <person name="Spraker J."/>
            <person name="Barnes I."/>
            <person name="Buitendag C."/>
            <person name="Ceriani C."/>
            <person name="Del Mar Angel L."/>
            <person name="du Plessis D."/>
            <person name="Fuchs T."/>
            <person name="Gasser K."/>
            <person name="Kramer D."/>
            <person name="Li W."/>
            <person name="Munsamy K."/>
            <person name="Piso A."/>
            <person name="Price J.L."/>
            <person name="Sonnekus B."/>
            <person name="Thomas C."/>
            <person name="van der Nest A."/>
            <person name="van Dijk A."/>
            <person name="van Heerden A."/>
            <person name="van Vuuren N."/>
            <person name="Yilmaz N."/>
            <person name="Duong T.A."/>
            <person name="van der Merwe N.A."/>
            <person name="Wingfield M.J."/>
            <person name="Wingfield B.D."/>
        </authorList>
    </citation>
    <scope>NUCLEOTIDE SEQUENCE [LARGE SCALE GENOMIC DNA]</scope>
    <source>
        <strain evidence="2 3">CMW 18300</strain>
    </source>
</reference>
<evidence type="ECO:0000313" key="3">
    <source>
        <dbReference type="Proteomes" id="UP001583177"/>
    </source>
</evidence>
<sequence>MAAQTTPAHRPPALPNRLRTPILKGNFMVEGFDNDDRWRMVEDEFCSVAARFTAHLHAAQYRRLKDEAKRQSTNTIQTLARPVTRPPTVDVVRRQAASTLAASQHRAIATAKSRIKAAASAPAAVAAAAAHSDDEDNDPFQIQLARKRTHLASLLNSPRKKAQPLTRTASAGKARAAASSTCGQTSSLGTRAGTPLALTVSLAKHHQMPTPVKLAHPDDELRGIPRRAASRGRLTSEQARSQADYDSEGNDLGQYSARPSKTRSSTTNTLLRPDPSTSASKMLVTGDASSQVSGPKEPTAIKDTSRTPARRSAEGNDDSDSGPETYFQRRMRERRGKHKLTRPRPTASNDPSGEGSRPKSPNTGSAALSVPSI</sequence>
<feature type="compositionally biased region" description="Basic residues" evidence="1">
    <location>
        <begin position="329"/>
        <end position="342"/>
    </location>
</feature>
<dbReference type="Proteomes" id="UP001583177">
    <property type="component" value="Unassembled WGS sequence"/>
</dbReference>
<proteinExistence type="predicted"/>
<name>A0ABR3W7U7_9PEZI</name>
<feature type="compositionally biased region" description="Polar residues" evidence="1">
    <location>
        <begin position="359"/>
        <end position="373"/>
    </location>
</feature>
<organism evidence="2 3">
    <name type="scientific">Diaporthe australafricana</name>
    <dbReference type="NCBI Taxonomy" id="127596"/>
    <lineage>
        <taxon>Eukaryota</taxon>
        <taxon>Fungi</taxon>
        <taxon>Dikarya</taxon>
        <taxon>Ascomycota</taxon>
        <taxon>Pezizomycotina</taxon>
        <taxon>Sordariomycetes</taxon>
        <taxon>Sordariomycetidae</taxon>
        <taxon>Diaporthales</taxon>
        <taxon>Diaporthaceae</taxon>
        <taxon>Diaporthe</taxon>
    </lineage>
</organism>
<dbReference type="EMBL" id="JAWRVE010000131">
    <property type="protein sequence ID" value="KAL1855312.1"/>
    <property type="molecule type" value="Genomic_DNA"/>
</dbReference>
<gene>
    <name evidence="2" type="ORF">Daus18300_011129</name>
</gene>
<evidence type="ECO:0000256" key="1">
    <source>
        <dbReference type="SAM" id="MobiDB-lite"/>
    </source>
</evidence>
<feature type="compositionally biased region" description="Low complexity" evidence="1">
    <location>
        <begin position="166"/>
        <end position="181"/>
    </location>
</feature>
<protein>
    <submittedName>
        <fullName evidence="2">Uncharacterized protein</fullName>
    </submittedName>
</protein>
<feature type="compositionally biased region" description="Polar residues" evidence="1">
    <location>
        <begin position="257"/>
        <end position="280"/>
    </location>
</feature>
<comment type="caution">
    <text evidence="2">The sequence shown here is derived from an EMBL/GenBank/DDBJ whole genome shotgun (WGS) entry which is preliminary data.</text>
</comment>
<evidence type="ECO:0000313" key="2">
    <source>
        <dbReference type="EMBL" id="KAL1855312.1"/>
    </source>
</evidence>